<keyword evidence="8" id="KW-1185">Reference proteome</keyword>
<accession>A0ABP5K5D6</accession>
<dbReference type="InterPro" id="IPR002888">
    <property type="entry name" value="2Fe-2S-bd"/>
</dbReference>
<dbReference type="PANTHER" id="PTHR44379">
    <property type="entry name" value="OXIDOREDUCTASE WITH IRON-SULFUR SUBUNIT"/>
    <property type="match status" value="1"/>
</dbReference>
<feature type="domain" description="2Fe-2S ferredoxin-type" evidence="6">
    <location>
        <begin position="10"/>
        <end position="86"/>
    </location>
</feature>
<organism evidence="7 8">
    <name type="scientific">Nocardioides bigeumensis</name>
    <dbReference type="NCBI Taxonomy" id="433657"/>
    <lineage>
        <taxon>Bacteria</taxon>
        <taxon>Bacillati</taxon>
        <taxon>Actinomycetota</taxon>
        <taxon>Actinomycetes</taxon>
        <taxon>Propionibacteriales</taxon>
        <taxon>Nocardioidaceae</taxon>
        <taxon>Nocardioides</taxon>
    </lineage>
</organism>
<evidence type="ECO:0000256" key="3">
    <source>
        <dbReference type="ARBA" id="ARBA00023002"/>
    </source>
</evidence>
<proteinExistence type="predicted"/>
<dbReference type="Proteomes" id="UP001500575">
    <property type="component" value="Unassembled WGS sequence"/>
</dbReference>
<dbReference type="CDD" id="cd00207">
    <property type="entry name" value="fer2"/>
    <property type="match status" value="1"/>
</dbReference>
<dbReference type="InterPro" id="IPR051452">
    <property type="entry name" value="Diverse_Oxidoreductases"/>
</dbReference>
<keyword evidence="4" id="KW-0408">Iron</keyword>
<keyword evidence="3" id="KW-0560">Oxidoreductase</keyword>
<sequence>MSATEPEERHDVVLHVNGAPHAVRVPARRLLSDALRHDCGLTGTHVGCEHGVCGACTVLVDGRPVRSCLMLAVSAQDVQITTVEGLTEDDGTPQGKLGPVQQAFADCHGLQCGFCTPGFLTTITAGLRDNPDPTFEEARDMIAGNLCRCTGYQNIVASVLRAAELARSPVVEEVAQQPSRDPGGNA</sequence>
<evidence type="ECO:0000313" key="7">
    <source>
        <dbReference type="EMBL" id="GAA2125314.1"/>
    </source>
</evidence>
<dbReference type="RefSeq" id="WP_344303849.1">
    <property type="nucleotide sequence ID" value="NZ_BAAAQQ010000011.1"/>
</dbReference>
<keyword evidence="5" id="KW-0411">Iron-sulfur</keyword>
<dbReference type="InterPro" id="IPR012675">
    <property type="entry name" value="Beta-grasp_dom_sf"/>
</dbReference>
<dbReference type="SUPFAM" id="SSF47741">
    <property type="entry name" value="CO dehydrogenase ISP C-domain like"/>
    <property type="match status" value="1"/>
</dbReference>
<dbReference type="PANTHER" id="PTHR44379:SF5">
    <property type="entry name" value="OXIDOREDUCTASE WITH IRON-SULFUR SUBUNIT"/>
    <property type="match status" value="1"/>
</dbReference>
<dbReference type="PROSITE" id="PS51085">
    <property type="entry name" value="2FE2S_FER_2"/>
    <property type="match status" value="1"/>
</dbReference>
<evidence type="ECO:0000256" key="2">
    <source>
        <dbReference type="ARBA" id="ARBA00022723"/>
    </source>
</evidence>
<name>A0ABP5K5D6_9ACTN</name>
<dbReference type="Gene3D" id="1.10.150.120">
    <property type="entry name" value="[2Fe-2S]-binding domain"/>
    <property type="match status" value="1"/>
</dbReference>
<keyword evidence="2" id="KW-0479">Metal-binding</keyword>
<dbReference type="Gene3D" id="3.10.20.30">
    <property type="match status" value="1"/>
</dbReference>
<evidence type="ECO:0000256" key="4">
    <source>
        <dbReference type="ARBA" id="ARBA00023004"/>
    </source>
</evidence>
<evidence type="ECO:0000256" key="5">
    <source>
        <dbReference type="ARBA" id="ARBA00023014"/>
    </source>
</evidence>
<dbReference type="SUPFAM" id="SSF54292">
    <property type="entry name" value="2Fe-2S ferredoxin-like"/>
    <property type="match status" value="1"/>
</dbReference>
<evidence type="ECO:0000259" key="6">
    <source>
        <dbReference type="PROSITE" id="PS51085"/>
    </source>
</evidence>
<dbReference type="Pfam" id="PF00111">
    <property type="entry name" value="Fer2"/>
    <property type="match status" value="1"/>
</dbReference>
<dbReference type="Pfam" id="PF01799">
    <property type="entry name" value="Fer2_2"/>
    <property type="match status" value="1"/>
</dbReference>
<dbReference type="InterPro" id="IPR001041">
    <property type="entry name" value="2Fe-2S_ferredoxin-type"/>
</dbReference>
<dbReference type="InterPro" id="IPR006058">
    <property type="entry name" value="2Fe2S_fd_BS"/>
</dbReference>
<evidence type="ECO:0000256" key="1">
    <source>
        <dbReference type="ARBA" id="ARBA00022714"/>
    </source>
</evidence>
<evidence type="ECO:0000313" key="8">
    <source>
        <dbReference type="Proteomes" id="UP001500575"/>
    </source>
</evidence>
<keyword evidence="1" id="KW-0001">2Fe-2S</keyword>
<reference evidence="8" key="1">
    <citation type="journal article" date="2019" name="Int. J. Syst. Evol. Microbiol.">
        <title>The Global Catalogue of Microorganisms (GCM) 10K type strain sequencing project: providing services to taxonomists for standard genome sequencing and annotation.</title>
        <authorList>
            <consortium name="The Broad Institute Genomics Platform"/>
            <consortium name="The Broad Institute Genome Sequencing Center for Infectious Disease"/>
            <person name="Wu L."/>
            <person name="Ma J."/>
        </authorList>
    </citation>
    <scope>NUCLEOTIDE SEQUENCE [LARGE SCALE GENOMIC DNA]</scope>
    <source>
        <strain evidence="8">JCM 16021</strain>
    </source>
</reference>
<dbReference type="EMBL" id="BAAAQQ010000011">
    <property type="protein sequence ID" value="GAA2125314.1"/>
    <property type="molecule type" value="Genomic_DNA"/>
</dbReference>
<dbReference type="PROSITE" id="PS00197">
    <property type="entry name" value="2FE2S_FER_1"/>
    <property type="match status" value="1"/>
</dbReference>
<dbReference type="InterPro" id="IPR036884">
    <property type="entry name" value="2Fe-2S-bd_dom_sf"/>
</dbReference>
<comment type="caution">
    <text evidence="7">The sequence shown here is derived from an EMBL/GenBank/DDBJ whole genome shotgun (WGS) entry which is preliminary data.</text>
</comment>
<gene>
    <name evidence="7" type="ORF">GCM10009843_22890</name>
</gene>
<protein>
    <submittedName>
        <fullName evidence="7">(2Fe-2S)-binding protein</fullName>
    </submittedName>
</protein>
<dbReference type="InterPro" id="IPR036010">
    <property type="entry name" value="2Fe-2S_ferredoxin-like_sf"/>
</dbReference>